<evidence type="ECO:0000256" key="4">
    <source>
        <dbReference type="ARBA" id="ARBA00023136"/>
    </source>
</evidence>
<keyword evidence="8" id="KW-1185">Reference proteome</keyword>
<dbReference type="CDD" id="cd00093">
    <property type="entry name" value="HTH_XRE"/>
    <property type="match status" value="1"/>
</dbReference>
<evidence type="ECO:0000256" key="1">
    <source>
        <dbReference type="ARBA" id="ARBA00004127"/>
    </source>
</evidence>
<dbReference type="Gene3D" id="1.10.260.40">
    <property type="entry name" value="lambda repressor-like DNA-binding domains"/>
    <property type="match status" value="1"/>
</dbReference>
<dbReference type="EMBL" id="JAUSTZ010000001">
    <property type="protein sequence ID" value="MDQ0224027.1"/>
    <property type="molecule type" value="Genomic_DNA"/>
</dbReference>
<organism evidence="7 8">
    <name type="scientific">Metabacillus niabensis</name>
    <dbReference type="NCBI Taxonomy" id="324854"/>
    <lineage>
        <taxon>Bacteria</taxon>
        <taxon>Bacillati</taxon>
        <taxon>Bacillota</taxon>
        <taxon>Bacilli</taxon>
        <taxon>Bacillales</taxon>
        <taxon>Bacillaceae</taxon>
        <taxon>Metabacillus</taxon>
    </lineage>
</organism>
<dbReference type="SUPFAM" id="SSF47413">
    <property type="entry name" value="lambda repressor-like DNA-binding domains"/>
    <property type="match status" value="1"/>
</dbReference>
<feature type="domain" description="HTH cro/C1-type" evidence="6">
    <location>
        <begin position="14"/>
        <end position="68"/>
    </location>
</feature>
<evidence type="ECO:0000313" key="8">
    <source>
        <dbReference type="Proteomes" id="UP001232245"/>
    </source>
</evidence>
<dbReference type="InterPro" id="IPR010652">
    <property type="entry name" value="DUF1232"/>
</dbReference>
<dbReference type="Proteomes" id="UP001232245">
    <property type="component" value="Unassembled WGS sequence"/>
</dbReference>
<sequence length="218" mass="24800">MAEQISENKLGLLLKELLKERSISIRKFSEMTSIDAASISRIINGKRKAKPEHLQEFARCLDIPVYELFVAAGYELKQKKENTDIYESLESIQSTLQASGVYNDSFSIERIKEKLQNYQQYSQTDEGKENILSNFETKVQKTGSIGPFINQLKGMFDKFRMRKGTTLELVIMGSALIYFITAVDVMPDYLFPLGYLDDAVAVKLSLNLLNGKNDIFNI</sequence>
<reference evidence="7 8" key="1">
    <citation type="submission" date="2023-07" db="EMBL/GenBank/DDBJ databases">
        <title>Genomic Encyclopedia of Type Strains, Phase IV (KMG-IV): sequencing the most valuable type-strain genomes for metagenomic binning, comparative biology and taxonomic classification.</title>
        <authorList>
            <person name="Goeker M."/>
        </authorList>
    </citation>
    <scope>NUCLEOTIDE SEQUENCE [LARGE SCALE GENOMIC DNA]</scope>
    <source>
        <strain evidence="7 8">DSM 17723</strain>
    </source>
</reference>
<dbReference type="InterPro" id="IPR001387">
    <property type="entry name" value="Cro/C1-type_HTH"/>
</dbReference>
<evidence type="ECO:0000256" key="5">
    <source>
        <dbReference type="SAM" id="Phobius"/>
    </source>
</evidence>
<evidence type="ECO:0000313" key="7">
    <source>
        <dbReference type="EMBL" id="MDQ0224027.1"/>
    </source>
</evidence>
<accession>A0ABT9YVS3</accession>
<proteinExistence type="predicted"/>
<dbReference type="Pfam" id="PF01381">
    <property type="entry name" value="HTH_3"/>
    <property type="match status" value="1"/>
</dbReference>
<dbReference type="PROSITE" id="PS50943">
    <property type="entry name" value="HTH_CROC1"/>
    <property type="match status" value="1"/>
</dbReference>
<name>A0ABT9YVS3_9BACI</name>
<comment type="subcellular location">
    <subcellularLocation>
        <location evidence="1">Endomembrane system</location>
        <topology evidence="1">Multi-pass membrane protein</topology>
    </subcellularLocation>
</comment>
<gene>
    <name evidence="7" type="ORF">J2S02_000349</name>
</gene>
<evidence type="ECO:0000256" key="3">
    <source>
        <dbReference type="ARBA" id="ARBA00022989"/>
    </source>
</evidence>
<dbReference type="InterPro" id="IPR010982">
    <property type="entry name" value="Lambda_DNA-bd_dom_sf"/>
</dbReference>
<keyword evidence="4 5" id="KW-0472">Membrane</keyword>
<keyword evidence="2 5" id="KW-0812">Transmembrane</keyword>
<protein>
    <submittedName>
        <fullName evidence="7">Uncharacterized membrane protein YkvA (DUF1232 family)/plasmid maintenance system antidote protein VapI</fullName>
    </submittedName>
</protein>
<evidence type="ECO:0000259" key="6">
    <source>
        <dbReference type="PROSITE" id="PS50943"/>
    </source>
</evidence>
<evidence type="ECO:0000256" key="2">
    <source>
        <dbReference type="ARBA" id="ARBA00022692"/>
    </source>
</evidence>
<dbReference type="RefSeq" id="WP_095298483.1">
    <property type="nucleotide sequence ID" value="NZ_CADEPK010000120.1"/>
</dbReference>
<dbReference type="Pfam" id="PF06803">
    <property type="entry name" value="DUF1232"/>
    <property type="match status" value="1"/>
</dbReference>
<keyword evidence="3 5" id="KW-1133">Transmembrane helix</keyword>
<comment type="caution">
    <text evidence="7">The sequence shown here is derived from an EMBL/GenBank/DDBJ whole genome shotgun (WGS) entry which is preliminary data.</text>
</comment>
<dbReference type="SMART" id="SM00530">
    <property type="entry name" value="HTH_XRE"/>
    <property type="match status" value="1"/>
</dbReference>
<feature type="transmembrane region" description="Helical" evidence="5">
    <location>
        <begin position="165"/>
        <end position="183"/>
    </location>
</feature>